<dbReference type="InterPro" id="IPR048259">
    <property type="entry name" value="Cytochrome_b_N_euk/bac"/>
</dbReference>
<dbReference type="AlphaFoldDB" id="A0A1F7SFW5"/>
<dbReference type="PIRSF" id="PIRSF000032">
    <property type="entry name" value="Cytochrome_b6"/>
    <property type="match status" value="1"/>
</dbReference>
<keyword evidence="1" id="KW-0472">Membrane</keyword>
<dbReference type="PANTHER" id="PTHR19271:SF16">
    <property type="entry name" value="CYTOCHROME B"/>
    <property type="match status" value="1"/>
</dbReference>
<evidence type="ECO:0000256" key="1">
    <source>
        <dbReference type="SAM" id="Phobius"/>
    </source>
</evidence>
<dbReference type="CDD" id="cd00284">
    <property type="entry name" value="Cytochrome_b_N"/>
    <property type="match status" value="1"/>
</dbReference>
<dbReference type="Gene3D" id="1.20.810.10">
    <property type="entry name" value="Cytochrome Bc1 Complex, Chain C"/>
    <property type="match status" value="1"/>
</dbReference>
<gene>
    <name evidence="3" type="ORF">A3G31_11215</name>
</gene>
<organism evidence="3 4">
    <name type="scientific">Candidatus Schekmanbacteria bacterium RIFCSPLOWO2_12_FULL_38_15</name>
    <dbReference type="NCBI Taxonomy" id="1817883"/>
    <lineage>
        <taxon>Bacteria</taxon>
        <taxon>Candidatus Schekmaniibacteriota</taxon>
    </lineage>
</organism>
<reference evidence="3 4" key="1">
    <citation type="journal article" date="2016" name="Nat. Commun.">
        <title>Thousands of microbial genomes shed light on interconnected biogeochemical processes in an aquifer system.</title>
        <authorList>
            <person name="Anantharaman K."/>
            <person name="Brown C.T."/>
            <person name="Hug L.A."/>
            <person name="Sharon I."/>
            <person name="Castelle C.J."/>
            <person name="Probst A.J."/>
            <person name="Thomas B.C."/>
            <person name="Singh A."/>
            <person name="Wilkins M.J."/>
            <person name="Karaoz U."/>
            <person name="Brodie E.L."/>
            <person name="Williams K.H."/>
            <person name="Hubbard S.S."/>
            <person name="Banfield J.F."/>
        </authorList>
    </citation>
    <scope>NUCLEOTIDE SEQUENCE [LARGE SCALE GENOMIC DNA]</scope>
</reference>
<dbReference type="InterPro" id="IPR016174">
    <property type="entry name" value="Di-haem_cyt_TM"/>
</dbReference>
<dbReference type="PROSITE" id="PS51002">
    <property type="entry name" value="CYTB_NTER"/>
    <property type="match status" value="1"/>
</dbReference>
<evidence type="ECO:0000259" key="2">
    <source>
        <dbReference type="PROSITE" id="PS51002"/>
    </source>
</evidence>
<dbReference type="GO" id="GO:0016491">
    <property type="term" value="F:oxidoreductase activity"/>
    <property type="evidence" value="ECO:0007669"/>
    <property type="project" value="InterPro"/>
</dbReference>
<dbReference type="GO" id="GO:0016020">
    <property type="term" value="C:membrane"/>
    <property type="evidence" value="ECO:0007669"/>
    <property type="project" value="InterPro"/>
</dbReference>
<dbReference type="Pfam" id="PF00033">
    <property type="entry name" value="Cytochrome_B"/>
    <property type="match status" value="1"/>
</dbReference>
<dbReference type="GO" id="GO:0009055">
    <property type="term" value="F:electron transfer activity"/>
    <property type="evidence" value="ECO:0007669"/>
    <property type="project" value="InterPro"/>
</dbReference>
<feature type="transmembrane region" description="Helical" evidence="1">
    <location>
        <begin position="37"/>
        <end position="65"/>
    </location>
</feature>
<evidence type="ECO:0000313" key="3">
    <source>
        <dbReference type="EMBL" id="OGL52680.1"/>
    </source>
</evidence>
<proteinExistence type="predicted"/>
<feature type="domain" description="Cytochrome b/b6 N-terminal region profile" evidence="2">
    <location>
        <begin position="11"/>
        <end position="222"/>
    </location>
</feature>
<keyword evidence="1" id="KW-0812">Transmembrane</keyword>
<feature type="transmembrane region" description="Helical" evidence="1">
    <location>
        <begin position="125"/>
        <end position="145"/>
    </location>
</feature>
<dbReference type="InterPro" id="IPR027387">
    <property type="entry name" value="Cytb/b6-like_sf"/>
</dbReference>
<dbReference type="GO" id="GO:0022904">
    <property type="term" value="P:respiratory electron transport chain"/>
    <property type="evidence" value="ECO:0007669"/>
    <property type="project" value="InterPro"/>
</dbReference>
<evidence type="ECO:0000313" key="4">
    <source>
        <dbReference type="Proteomes" id="UP000178082"/>
    </source>
</evidence>
<protein>
    <submittedName>
        <fullName evidence="3">Cytochrome b6</fullName>
    </submittedName>
</protein>
<dbReference type="STRING" id="1817883.A3G31_11215"/>
<dbReference type="EMBL" id="MGDI01000031">
    <property type="protein sequence ID" value="OGL52680.1"/>
    <property type="molecule type" value="Genomic_DNA"/>
</dbReference>
<feature type="transmembrane region" description="Helical" evidence="1">
    <location>
        <begin position="92"/>
        <end position="113"/>
    </location>
</feature>
<dbReference type="InterPro" id="IPR005797">
    <property type="entry name" value="Cyt_b/b6_N"/>
</dbReference>
<keyword evidence="1" id="KW-1133">Transmembrane helix</keyword>
<dbReference type="PANTHER" id="PTHR19271">
    <property type="entry name" value="CYTOCHROME B"/>
    <property type="match status" value="1"/>
</dbReference>
<comment type="caution">
    <text evidence="3">The sequence shown here is derived from an EMBL/GenBank/DDBJ whole genome shotgun (WGS) entry which is preliminary data.</text>
</comment>
<dbReference type="SUPFAM" id="SSF81342">
    <property type="entry name" value="Transmembrane di-heme cytochromes"/>
    <property type="match status" value="1"/>
</dbReference>
<feature type="transmembrane region" description="Helical" evidence="1">
    <location>
        <begin position="191"/>
        <end position="213"/>
    </location>
</feature>
<name>A0A1F7SFW5_9BACT</name>
<accession>A0A1F7SFW5</accession>
<sequence>MLNLLTLTGFVYGPLDERLSIKEALEKNLKKPVPHHVNFSFCLGGMTFFLFLVQAFTGVLLLMYYRATTAEAYKSVVHITNNVPFGWLFRDIHHWASNLMIVTVFLHMLRVFFYGAYKPPRDFNWVTGVVLLTLTLTFGFTGYLLPWNQVSYWATTVGTEVPSAMPIFGNLLKILIRGGADVTQVTLTRFFAIHVAILPPVISAVLGMHFIMIRKQGISGPL</sequence>
<dbReference type="Proteomes" id="UP000178082">
    <property type="component" value="Unassembled WGS sequence"/>
</dbReference>